<reference evidence="3 4" key="1">
    <citation type="submission" date="2016-10" db="EMBL/GenBank/DDBJ databases">
        <authorList>
            <person name="de Groot N.N."/>
        </authorList>
    </citation>
    <scope>NUCLEOTIDE SEQUENCE [LARGE SCALE GENOMIC DNA]</scope>
    <source>
        <strain evidence="3 4">CGMCC 1.9156</strain>
    </source>
</reference>
<gene>
    <name evidence="3" type="ORF">SAMN05216283_101431</name>
</gene>
<feature type="domain" description="FecR protein" evidence="1">
    <location>
        <begin position="44"/>
        <end position="123"/>
    </location>
</feature>
<dbReference type="InterPro" id="IPR006860">
    <property type="entry name" value="FecR"/>
</dbReference>
<dbReference type="STRING" id="655355.SAMN05216283_101431"/>
<dbReference type="PANTHER" id="PTHR30273:SF2">
    <property type="entry name" value="PROTEIN FECR"/>
    <property type="match status" value="1"/>
</dbReference>
<protein>
    <submittedName>
        <fullName evidence="3">FecR family protein</fullName>
    </submittedName>
</protein>
<keyword evidence="4" id="KW-1185">Reference proteome</keyword>
<dbReference type="GO" id="GO:0016989">
    <property type="term" value="F:sigma factor antagonist activity"/>
    <property type="evidence" value="ECO:0007669"/>
    <property type="project" value="TreeGrafter"/>
</dbReference>
<dbReference type="Gene3D" id="3.55.50.30">
    <property type="match status" value="1"/>
</dbReference>
<dbReference type="PANTHER" id="PTHR30273">
    <property type="entry name" value="PERIPLASMIC SIGNAL SENSOR AND SIGMA FACTOR ACTIVATOR FECR-RELATED"/>
    <property type="match status" value="1"/>
</dbReference>
<feature type="domain" description="Protein FecR C-terminal" evidence="2">
    <location>
        <begin position="160"/>
        <end position="227"/>
    </location>
</feature>
<organism evidence="3 4">
    <name type="scientific">Sunxiuqinia elliptica</name>
    <dbReference type="NCBI Taxonomy" id="655355"/>
    <lineage>
        <taxon>Bacteria</taxon>
        <taxon>Pseudomonadati</taxon>
        <taxon>Bacteroidota</taxon>
        <taxon>Bacteroidia</taxon>
        <taxon>Marinilabiliales</taxon>
        <taxon>Prolixibacteraceae</taxon>
        <taxon>Sunxiuqinia</taxon>
    </lineage>
</organism>
<evidence type="ECO:0000313" key="4">
    <source>
        <dbReference type="Proteomes" id="UP000198964"/>
    </source>
</evidence>
<dbReference type="AlphaFoldDB" id="A0A1I2BJC7"/>
<evidence type="ECO:0000259" key="2">
    <source>
        <dbReference type="Pfam" id="PF16344"/>
    </source>
</evidence>
<proteinExistence type="predicted"/>
<evidence type="ECO:0000259" key="1">
    <source>
        <dbReference type="Pfam" id="PF04773"/>
    </source>
</evidence>
<dbReference type="EMBL" id="FONW01000001">
    <property type="protein sequence ID" value="SFE56246.1"/>
    <property type="molecule type" value="Genomic_DNA"/>
</dbReference>
<sequence>MKKRRSNGLKINASILLLVATGYLLNHYSKTTTITYAYTHDLPTIQLPDSSLVYLEPGAKLTVHRKFKRAASLEGNAFFDIHSDPKQAFSLEVAQTKIQVLGTSFDVNTQNGLTVKLYEGQVQFMTSTDTLKLRAGEQVHYQDRSSFISQQQFSDSIPPLVLRNATLEQLCQQLEKRYRYKITLVHPINDFRVTGQFSSQDDIKVVLDILKQSVPIEYTIKNRHITITTSGEEEAVETFRIE</sequence>
<dbReference type="InterPro" id="IPR012373">
    <property type="entry name" value="Ferrdict_sens_TM"/>
</dbReference>
<dbReference type="Pfam" id="PF04773">
    <property type="entry name" value="FecR"/>
    <property type="match status" value="1"/>
</dbReference>
<accession>A0A1I2BJC7</accession>
<name>A0A1I2BJC7_9BACT</name>
<evidence type="ECO:0000313" key="3">
    <source>
        <dbReference type="EMBL" id="SFE56246.1"/>
    </source>
</evidence>
<dbReference type="Pfam" id="PF16344">
    <property type="entry name" value="FecR_C"/>
    <property type="match status" value="1"/>
</dbReference>
<dbReference type="InterPro" id="IPR032508">
    <property type="entry name" value="FecR_C"/>
</dbReference>
<dbReference type="RefSeq" id="WP_093918173.1">
    <property type="nucleotide sequence ID" value="NZ_FONW01000001.1"/>
</dbReference>
<dbReference type="Proteomes" id="UP000198964">
    <property type="component" value="Unassembled WGS sequence"/>
</dbReference>
<dbReference type="Gene3D" id="2.60.120.1440">
    <property type="match status" value="1"/>
</dbReference>